<feature type="compositionally biased region" description="Low complexity" evidence="1">
    <location>
        <begin position="101"/>
        <end position="112"/>
    </location>
</feature>
<keyword evidence="3" id="KW-1185">Reference proteome</keyword>
<proteinExistence type="predicted"/>
<organism evidence="2 3">
    <name type="scientific">Mycena alexandri</name>
    <dbReference type="NCBI Taxonomy" id="1745969"/>
    <lineage>
        <taxon>Eukaryota</taxon>
        <taxon>Fungi</taxon>
        <taxon>Dikarya</taxon>
        <taxon>Basidiomycota</taxon>
        <taxon>Agaricomycotina</taxon>
        <taxon>Agaricomycetes</taxon>
        <taxon>Agaricomycetidae</taxon>
        <taxon>Agaricales</taxon>
        <taxon>Marasmiineae</taxon>
        <taxon>Mycenaceae</taxon>
        <taxon>Mycena</taxon>
    </lineage>
</organism>
<name>A0AAD6SAL0_9AGAR</name>
<dbReference type="AlphaFoldDB" id="A0AAD6SAL0"/>
<feature type="region of interest" description="Disordered" evidence="1">
    <location>
        <begin position="90"/>
        <end position="133"/>
    </location>
</feature>
<evidence type="ECO:0000256" key="1">
    <source>
        <dbReference type="SAM" id="MobiDB-lite"/>
    </source>
</evidence>
<sequence length="242" mass="26472">MLAALYPEHREFVNTLLANPALDLATLLERLNALQSIDNEEPSTVYTAQGGARPDRPRETCSTPDCPKPETHTWPYCTYAGGGMAGKTIREAQQKARADRQQPQPQTQTQTPAQPPAPPASKDSKPSGIKKRPDGRAYITIGEEDFLLSPSEPPPDLSAATAFIDAANLTTDPLPTSAEIYNYESFLADNIDFQASLNWDEWTVASADASKSDFEIFADTGANISLSPCRDDFISFREIPPR</sequence>
<feature type="region of interest" description="Disordered" evidence="1">
    <location>
        <begin position="42"/>
        <end position="69"/>
    </location>
</feature>
<comment type="caution">
    <text evidence="2">The sequence shown here is derived from an EMBL/GenBank/DDBJ whole genome shotgun (WGS) entry which is preliminary data.</text>
</comment>
<evidence type="ECO:0000313" key="2">
    <source>
        <dbReference type="EMBL" id="KAJ7024193.1"/>
    </source>
</evidence>
<protein>
    <submittedName>
        <fullName evidence="2">Uncharacterized protein</fullName>
    </submittedName>
</protein>
<evidence type="ECO:0000313" key="3">
    <source>
        <dbReference type="Proteomes" id="UP001218188"/>
    </source>
</evidence>
<feature type="compositionally biased region" description="Basic and acidic residues" evidence="1">
    <location>
        <begin position="90"/>
        <end position="100"/>
    </location>
</feature>
<gene>
    <name evidence="2" type="ORF">C8F04DRAFT_1270521</name>
</gene>
<dbReference type="Proteomes" id="UP001218188">
    <property type="component" value="Unassembled WGS sequence"/>
</dbReference>
<reference evidence="2" key="1">
    <citation type="submission" date="2023-03" db="EMBL/GenBank/DDBJ databases">
        <title>Massive genome expansion in bonnet fungi (Mycena s.s.) driven by repeated elements and novel gene families across ecological guilds.</title>
        <authorList>
            <consortium name="Lawrence Berkeley National Laboratory"/>
            <person name="Harder C.B."/>
            <person name="Miyauchi S."/>
            <person name="Viragh M."/>
            <person name="Kuo A."/>
            <person name="Thoen E."/>
            <person name="Andreopoulos B."/>
            <person name="Lu D."/>
            <person name="Skrede I."/>
            <person name="Drula E."/>
            <person name="Henrissat B."/>
            <person name="Morin E."/>
            <person name="Kohler A."/>
            <person name="Barry K."/>
            <person name="LaButti K."/>
            <person name="Morin E."/>
            <person name="Salamov A."/>
            <person name="Lipzen A."/>
            <person name="Mereny Z."/>
            <person name="Hegedus B."/>
            <person name="Baldrian P."/>
            <person name="Stursova M."/>
            <person name="Weitz H."/>
            <person name="Taylor A."/>
            <person name="Grigoriev I.V."/>
            <person name="Nagy L.G."/>
            <person name="Martin F."/>
            <person name="Kauserud H."/>
        </authorList>
    </citation>
    <scope>NUCLEOTIDE SEQUENCE</scope>
    <source>
        <strain evidence="2">CBHHK200</strain>
    </source>
</reference>
<dbReference type="EMBL" id="JARJCM010000173">
    <property type="protein sequence ID" value="KAJ7024193.1"/>
    <property type="molecule type" value="Genomic_DNA"/>
</dbReference>
<accession>A0AAD6SAL0</accession>